<name>M2APM5_9BACT</name>
<comment type="caution">
    <text evidence="1">The sequence shown here is derived from an EMBL/GenBank/DDBJ whole genome shotgun (WGS) entry which is preliminary data.</text>
</comment>
<dbReference type="RefSeq" id="WP_008660003.1">
    <property type="nucleotide sequence ID" value="NZ_ANMO01000211.1"/>
</dbReference>
<reference evidence="1" key="1">
    <citation type="submission" date="2012-11" db="EMBL/GenBank/DDBJ databases">
        <title>Permanent draft genomes of Rhodopirellula europaea strain SH398 and 6C.</title>
        <authorList>
            <person name="Richter M."/>
            <person name="Richter-Heitmann T."/>
            <person name="Frank C."/>
            <person name="Harder J."/>
            <person name="Glockner F.O."/>
        </authorList>
    </citation>
    <scope>NUCLEOTIDE SEQUENCE</scope>
    <source>
        <strain evidence="1">6C</strain>
    </source>
</reference>
<sequence length="51" mass="5847">MISTTLYRIDVLVLRLAILLPLTPYSRCAKTAKVRYGEEKGVCYQSVEIRD</sequence>
<gene>
    <name evidence="1" type="ORF">RE6C_04504</name>
</gene>
<organism evidence="1 2">
    <name type="scientific">Rhodopirellula europaea 6C</name>
    <dbReference type="NCBI Taxonomy" id="1263867"/>
    <lineage>
        <taxon>Bacteria</taxon>
        <taxon>Pseudomonadati</taxon>
        <taxon>Planctomycetota</taxon>
        <taxon>Planctomycetia</taxon>
        <taxon>Pirellulales</taxon>
        <taxon>Pirellulaceae</taxon>
        <taxon>Rhodopirellula</taxon>
    </lineage>
</organism>
<dbReference type="Proteomes" id="UP000011529">
    <property type="component" value="Unassembled WGS sequence"/>
</dbReference>
<evidence type="ECO:0000313" key="1">
    <source>
        <dbReference type="EMBL" id="EMB14697.1"/>
    </source>
</evidence>
<dbReference type="AlphaFoldDB" id="M2APM5"/>
<accession>M2APM5</accession>
<reference evidence="1" key="2">
    <citation type="journal article" date="2013" name="Mar. Genomics">
        <title>Expression of sulfatases in Rhodopirellula baltica and the diversity of sulfatases in the genus Rhodopirellula.</title>
        <authorList>
            <person name="Wegner C.E."/>
            <person name="Richter-Heitmann T."/>
            <person name="Klindworth A."/>
            <person name="Klockow C."/>
            <person name="Richter M."/>
            <person name="Achstetter T."/>
            <person name="Glockner F.O."/>
            <person name="Harder J."/>
        </authorList>
    </citation>
    <scope>NUCLEOTIDE SEQUENCE [LARGE SCALE GENOMIC DNA]</scope>
    <source>
        <strain evidence="1">6C</strain>
    </source>
</reference>
<dbReference type="EMBL" id="ANMO01000211">
    <property type="protein sequence ID" value="EMB14697.1"/>
    <property type="molecule type" value="Genomic_DNA"/>
</dbReference>
<proteinExistence type="predicted"/>
<keyword evidence="2" id="KW-1185">Reference proteome</keyword>
<dbReference type="PATRIC" id="fig|1263867.3.peg.4831"/>
<protein>
    <submittedName>
        <fullName evidence="1">Uncharacterized protein</fullName>
    </submittedName>
</protein>
<evidence type="ECO:0000313" key="2">
    <source>
        <dbReference type="Proteomes" id="UP000011529"/>
    </source>
</evidence>